<dbReference type="Proteomes" id="UP000708208">
    <property type="component" value="Unassembled WGS sequence"/>
</dbReference>
<sequence length="324" mass="38343">MEICKSFAMGRPQLRKLSFSSYWWYWPQEFLEPVVDILQVMAESSSGSLEELTSDQLNLIWLTNSGLSFPRVTKLTVRYDRNVDERERYSSLHKIDFNRLFPNLQTVQLWGEHVYVEDLSLFNAESFRNSKDYFASPCKVKDLKISHARFWEMHTFQCFGTVFPHVQNLYFESSHRIDYCLPLLWNTWENIESINIDTRDVLAEENLDSLFCGISREEADEICKESSDFLRQYQFAPIRPSLSNLKQLKSLRLNVSHSLIRCRDRGPNSSMLSNTTGYLALKRMPELMMKISRNICHSPRNYSCGYRMEDLKPFVTFLQFRYWS</sequence>
<keyword evidence="2" id="KW-1185">Reference proteome</keyword>
<reference evidence="1" key="1">
    <citation type="submission" date="2021-06" db="EMBL/GenBank/DDBJ databases">
        <authorList>
            <person name="Hodson N. C."/>
            <person name="Mongue J. A."/>
            <person name="Jaron S. K."/>
        </authorList>
    </citation>
    <scope>NUCLEOTIDE SEQUENCE</scope>
</reference>
<accession>A0A8J2K449</accession>
<protein>
    <submittedName>
        <fullName evidence="1">Uncharacterized protein</fullName>
    </submittedName>
</protein>
<gene>
    <name evidence="1" type="ORF">AFUS01_LOCUS19604</name>
</gene>
<comment type="caution">
    <text evidence="1">The sequence shown here is derived from an EMBL/GenBank/DDBJ whole genome shotgun (WGS) entry which is preliminary data.</text>
</comment>
<evidence type="ECO:0000313" key="2">
    <source>
        <dbReference type="Proteomes" id="UP000708208"/>
    </source>
</evidence>
<organism evidence="1 2">
    <name type="scientific">Allacma fusca</name>
    <dbReference type="NCBI Taxonomy" id="39272"/>
    <lineage>
        <taxon>Eukaryota</taxon>
        <taxon>Metazoa</taxon>
        <taxon>Ecdysozoa</taxon>
        <taxon>Arthropoda</taxon>
        <taxon>Hexapoda</taxon>
        <taxon>Collembola</taxon>
        <taxon>Symphypleona</taxon>
        <taxon>Sminthuridae</taxon>
        <taxon>Allacma</taxon>
    </lineage>
</organism>
<evidence type="ECO:0000313" key="1">
    <source>
        <dbReference type="EMBL" id="CAG7730994.1"/>
    </source>
</evidence>
<name>A0A8J2K449_9HEXA</name>
<proteinExistence type="predicted"/>
<dbReference type="EMBL" id="CAJVCH010204125">
    <property type="protein sequence ID" value="CAG7730994.1"/>
    <property type="molecule type" value="Genomic_DNA"/>
</dbReference>
<dbReference type="AlphaFoldDB" id="A0A8J2K449"/>